<evidence type="ECO:0000313" key="3">
    <source>
        <dbReference type="Proteomes" id="UP000530424"/>
    </source>
</evidence>
<evidence type="ECO:0000313" key="2">
    <source>
        <dbReference type="EMBL" id="NYJ01722.1"/>
    </source>
</evidence>
<feature type="region of interest" description="Disordered" evidence="1">
    <location>
        <begin position="15"/>
        <end position="49"/>
    </location>
</feature>
<sequence>MSVYVTEQVARHQISDRVRAAEQRRAPRDARSADRGYETMTPAVPRPRRRFVPQFARELGV</sequence>
<feature type="compositionally biased region" description="Basic and acidic residues" evidence="1">
    <location>
        <begin position="15"/>
        <end position="37"/>
    </location>
</feature>
<comment type="caution">
    <text evidence="2">The sequence shown here is derived from an EMBL/GenBank/DDBJ whole genome shotgun (WGS) entry which is preliminary data.</text>
</comment>
<proteinExistence type="predicted"/>
<name>A0A853C4W9_9ACTN</name>
<evidence type="ECO:0000256" key="1">
    <source>
        <dbReference type="SAM" id="MobiDB-lite"/>
    </source>
</evidence>
<protein>
    <submittedName>
        <fullName evidence="2">Uncharacterized protein</fullName>
    </submittedName>
</protein>
<gene>
    <name evidence="2" type="ORF">HNR19_002420</name>
</gene>
<dbReference type="AlphaFoldDB" id="A0A853C4W9"/>
<organism evidence="2 3">
    <name type="scientific">Nocardioides thalensis</name>
    <dbReference type="NCBI Taxonomy" id="1914755"/>
    <lineage>
        <taxon>Bacteria</taxon>
        <taxon>Bacillati</taxon>
        <taxon>Actinomycetota</taxon>
        <taxon>Actinomycetes</taxon>
        <taxon>Propionibacteriales</taxon>
        <taxon>Nocardioidaceae</taxon>
        <taxon>Nocardioides</taxon>
    </lineage>
</organism>
<dbReference type="EMBL" id="JACCFP010000001">
    <property type="protein sequence ID" value="NYJ01722.1"/>
    <property type="molecule type" value="Genomic_DNA"/>
</dbReference>
<accession>A0A853C4W9</accession>
<dbReference type="RefSeq" id="WP_179668172.1">
    <property type="nucleotide sequence ID" value="NZ_JACCFP010000001.1"/>
</dbReference>
<keyword evidence="3" id="KW-1185">Reference proteome</keyword>
<reference evidence="2 3" key="1">
    <citation type="submission" date="2020-07" db="EMBL/GenBank/DDBJ databases">
        <title>Sequencing the genomes of 1000 actinobacteria strains.</title>
        <authorList>
            <person name="Klenk H.-P."/>
        </authorList>
    </citation>
    <scope>NUCLEOTIDE SEQUENCE [LARGE SCALE GENOMIC DNA]</scope>
    <source>
        <strain evidence="2 3">DSM 103833</strain>
    </source>
</reference>
<dbReference type="Proteomes" id="UP000530424">
    <property type="component" value="Unassembled WGS sequence"/>
</dbReference>